<dbReference type="NCBIfam" id="NF011652">
    <property type="entry name" value="PRK15070.1"/>
    <property type="match status" value="1"/>
</dbReference>
<dbReference type="EMBL" id="NJBN01000010">
    <property type="protein sequence ID" value="TKJ38413.1"/>
    <property type="molecule type" value="Genomic_DNA"/>
</dbReference>
<comment type="subcellular location">
    <subcellularLocation>
        <location evidence="9">Bacterial microcompartment</location>
    </subcellularLocation>
</comment>
<evidence type="ECO:0000256" key="5">
    <source>
        <dbReference type="ARBA" id="ARBA00022679"/>
    </source>
</evidence>
<evidence type="ECO:0000256" key="9">
    <source>
        <dbReference type="ARBA" id="ARBA00024322"/>
    </source>
</evidence>
<evidence type="ECO:0000256" key="8">
    <source>
        <dbReference type="ARBA" id="ARBA00023315"/>
    </source>
</evidence>
<dbReference type="PANTHER" id="PTHR39453:SF1">
    <property type="entry name" value="PHOSPHATE PROPANOYLTRANSFERASE"/>
    <property type="match status" value="1"/>
</dbReference>
<dbReference type="GO" id="GO:0031469">
    <property type="term" value="C:bacterial microcompartment"/>
    <property type="evidence" value="ECO:0007669"/>
    <property type="project" value="UniProtKB-SubCell"/>
</dbReference>
<keyword evidence="6" id="KW-0479">Metal-binding</keyword>
<protein>
    <recommendedName>
        <fullName evidence="4">Phosphate propanoyltransferase</fullName>
        <ecNumber evidence="3">2.3.1.222</ecNumber>
    </recommendedName>
    <alternativeName>
        <fullName evidence="12">Phosphate acyltransferase PduL</fullName>
    </alternativeName>
    <alternativeName>
        <fullName evidence="11">Phosphotransacylase PduL</fullName>
    </alternativeName>
    <alternativeName>
        <fullName evidence="13">Propanediol utilization protein PduL</fullName>
    </alternativeName>
</protein>
<comment type="caution">
    <text evidence="15">The sequence shown here is derived from an EMBL/GenBank/DDBJ whole genome shotgun (WGS) entry which is preliminary data.</text>
</comment>
<evidence type="ECO:0000256" key="4">
    <source>
        <dbReference type="ARBA" id="ARBA00020837"/>
    </source>
</evidence>
<keyword evidence="8" id="KW-0012">Acyltransferase</keyword>
<evidence type="ECO:0000313" key="16">
    <source>
        <dbReference type="Proteomes" id="UP000319619"/>
    </source>
</evidence>
<organism evidence="15 16">
    <name type="scientific">candidate division LCP-89 bacterium B3_LCP</name>
    <dbReference type="NCBI Taxonomy" id="2012998"/>
    <lineage>
        <taxon>Bacteria</taxon>
        <taxon>Pseudomonadati</taxon>
        <taxon>Bacteria division LCP-89</taxon>
    </lineage>
</organism>
<evidence type="ECO:0000313" key="15">
    <source>
        <dbReference type="EMBL" id="TKJ38413.1"/>
    </source>
</evidence>
<dbReference type="PANTHER" id="PTHR39453">
    <property type="entry name" value="PHOSPHATE PROPANOYLTRANSFERASE"/>
    <property type="match status" value="1"/>
</dbReference>
<reference evidence="15 16" key="1">
    <citation type="submission" date="2017-06" db="EMBL/GenBank/DDBJ databases">
        <title>Novel microbial phyla capable of carbon fixation and sulfur reduction in deep-sea sediments.</title>
        <authorList>
            <person name="Huang J."/>
            <person name="Baker B."/>
            <person name="Wang Y."/>
        </authorList>
    </citation>
    <scope>NUCLEOTIDE SEQUENCE [LARGE SCALE GENOMIC DNA]</scope>
    <source>
        <strain evidence="15">B3_LCP</strain>
    </source>
</reference>
<dbReference type="GO" id="GO:0016747">
    <property type="term" value="F:acyltransferase activity, transferring groups other than amino-acyl groups"/>
    <property type="evidence" value="ECO:0007669"/>
    <property type="project" value="InterPro"/>
</dbReference>
<evidence type="ECO:0000256" key="13">
    <source>
        <dbReference type="ARBA" id="ARBA00033077"/>
    </source>
</evidence>
<evidence type="ECO:0000256" key="11">
    <source>
        <dbReference type="ARBA" id="ARBA00030044"/>
    </source>
</evidence>
<comment type="similarity">
    <text evidence="2">Belongs to the PduL family.</text>
</comment>
<evidence type="ECO:0000256" key="2">
    <source>
        <dbReference type="ARBA" id="ARBA00007342"/>
    </source>
</evidence>
<keyword evidence="10" id="KW-1283">Bacterial microcompartment</keyword>
<evidence type="ECO:0000256" key="3">
    <source>
        <dbReference type="ARBA" id="ARBA00012206"/>
    </source>
</evidence>
<name>A0A532UTZ5_UNCL8</name>
<accession>A0A532UTZ5</accession>
<evidence type="ECO:0000256" key="10">
    <source>
        <dbReference type="ARBA" id="ARBA00024446"/>
    </source>
</evidence>
<feature type="region of interest" description="Disordered" evidence="14">
    <location>
        <begin position="86"/>
        <end position="108"/>
    </location>
</feature>
<comment type="cofactor">
    <cofactor evidence="1">
        <name>Zn(2+)</name>
        <dbReference type="ChEBI" id="CHEBI:29105"/>
    </cofactor>
</comment>
<evidence type="ECO:0000256" key="14">
    <source>
        <dbReference type="SAM" id="MobiDB-lite"/>
    </source>
</evidence>
<proteinExistence type="inferred from homology"/>
<keyword evidence="5 15" id="KW-0808">Transferase</keyword>
<keyword evidence="7" id="KW-0862">Zinc</keyword>
<evidence type="ECO:0000256" key="7">
    <source>
        <dbReference type="ARBA" id="ARBA00022833"/>
    </source>
</evidence>
<dbReference type="GO" id="GO:0046872">
    <property type="term" value="F:metal ion binding"/>
    <property type="evidence" value="ECO:0007669"/>
    <property type="project" value="UniProtKB-KW"/>
</dbReference>
<evidence type="ECO:0000256" key="6">
    <source>
        <dbReference type="ARBA" id="ARBA00022723"/>
    </source>
</evidence>
<evidence type="ECO:0000256" key="1">
    <source>
        <dbReference type="ARBA" id="ARBA00001947"/>
    </source>
</evidence>
<dbReference type="EC" id="2.3.1.222" evidence="3"/>
<gene>
    <name evidence="15" type="ORF">CEE37_12915</name>
</gene>
<sequence>MPVKKPISVGISPRHIHLSKEDFHRLFGPDATLTRTRDLTQKGQFASEQFVTLATSVGRIENVRVLGPFRDASQVELSATDAVGLGLNPPVRDSGDHEGSPGITITGPSGRVDIPEGVILAQRHVHMTPKDAREYNVVDKEIVFMALSAPTPNSMRSAPRTVIFGDVLIRISENYRLDFHLDTDEANASGARTGDSSVLFKIGGAPLDDNRQYYPEKRLYSEFDVRKARQEGMIILIEKDTILTPSALDLGREKGLFEFR</sequence>
<dbReference type="Pfam" id="PF06130">
    <property type="entry name" value="PTAC"/>
    <property type="match status" value="1"/>
</dbReference>
<evidence type="ECO:0000256" key="12">
    <source>
        <dbReference type="ARBA" id="ARBA00030939"/>
    </source>
</evidence>
<dbReference type="Proteomes" id="UP000319619">
    <property type="component" value="Unassembled WGS sequence"/>
</dbReference>
<dbReference type="InterPro" id="IPR008300">
    <property type="entry name" value="PTAC"/>
</dbReference>
<dbReference type="AlphaFoldDB" id="A0A532UTZ5"/>